<feature type="domain" description="F-box" evidence="1">
    <location>
        <begin position="64"/>
        <end position="103"/>
    </location>
</feature>
<dbReference type="CDD" id="cd22160">
    <property type="entry name" value="F-box_AtFBL13-like"/>
    <property type="match status" value="1"/>
</dbReference>
<gene>
    <name evidence="4" type="primary">LOC106770495</name>
</gene>
<dbReference type="SUPFAM" id="SSF81383">
    <property type="entry name" value="F-box domain"/>
    <property type="match status" value="1"/>
</dbReference>
<reference evidence="3" key="1">
    <citation type="journal article" date="2014" name="Nat. Commun.">
        <title>Genome sequence of mungbean and insights into evolution within Vigna species.</title>
        <authorList>
            <person name="Kang Y.J."/>
            <person name="Kim S.K."/>
            <person name="Kim M.Y."/>
            <person name="Lestari P."/>
            <person name="Kim K.H."/>
            <person name="Ha B.K."/>
            <person name="Jun T.H."/>
            <person name="Hwang W.J."/>
            <person name="Lee T."/>
            <person name="Lee J."/>
            <person name="Shim S."/>
            <person name="Yoon M.Y."/>
            <person name="Jang Y.E."/>
            <person name="Han K.S."/>
            <person name="Taeprayoon P."/>
            <person name="Yoon N."/>
            <person name="Somta P."/>
            <person name="Tanya P."/>
            <person name="Kim K.S."/>
            <person name="Gwag J.G."/>
            <person name="Moon J.K."/>
            <person name="Lee Y.H."/>
            <person name="Park B.S."/>
            <person name="Bombarely A."/>
            <person name="Doyle J.J."/>
            <person name="Jackson S.A."/>
            <person name="Schafleitner R."/>
            <person name="Srinives P."/>
            <person name="Varshney R.K."/>
            <person name="Lee S.H."/>
        </authorList>
    </citation>
    <scope>NUCLEOTIDE SEQUENCE [LARGE SCALE GENOMIC DNA]</scope>
    <source>
        <strain evidence="3">cv. VC1973A</strain>
    </source>
</reference>
<feature type="domain" description="F-box/LRR-repeat protein 15/At3g58940/PEG3-like LRR" evidence="2">
    <location>
        <begin position="174"/>
        <end position="259"/>
    </location>
</feature>
<evidence type="ECO:0000313" key="3">
    <source>
        <dbReference type="Proteomes" id="UP000087766"/>
    </source>
</evidence>
<dbReference type="Proteomes" id="UP000087766">
    <property type="component" value="Chromosome 8"/>
</dbReference>
<dbReference type="InterPro" id="IPR001810">
    <property type="entry name" value="F-box_dom"/>
</dbReference>
<dbReference type="InterPro" id="IPR055294">
    <property type="entry name" value="FBL60-like"/>
</dbReference>
<reference evidence="4" key="2">
    <citation type="submission" date="2025-08" db="UniProtKB">
        <authorList>
            <consortium name="RefSeq"/>
        </authorList>
    </citation>
    <scope>IDENTIFICATION</scope>
    <source>
        <tissue evidence="4">Leaf</tissue>
    </source>
</reference>
<protein>
    <submittedName>
        <fullName evidence="4">F-box/LRR-repeat protein At4g14103-like</fullName>
    </submittedName>
</protein>
<organism evidence="3 4">
    <name type="scientific">Vigna radiata var. radiata</name>
    <name type="common">Mung bean</name>
    <name type="synonym">Phaseolus aureus</name>
    <dbReference type="NCBI Taxonomy" id="3916"/>
    <lineage>
        <taxon>Eukaryota</taxon>
        <taxon>Viridiplantae</taxon>
        <taxon>Streptophyta</taxon>
        <taxon>Embryophyta</taxon>
        <taxon>Tracheophyta</taxon>
        <taxon>Spermatophyta</taxon>
        <taxon>Magnoliopsida</taxon>
        <taxon>eudicotyledons</taxon>
        <taxon>Gunneridae</taxon>
        <taxon>Pentapetalae</taxon>
        <taxon>rosids</taxon>
        <taxon>fabids</taxon>
        <taxon>Fabales</taxon>
        <taxon>Fabaceae</taxon>
        <taxon>Papilionoideae</taxon>
        <taxon>50 kb inversion clade</taxon>
        <taxon>NPAAA clade</taxon>
        <taxon>indigoferoid/millettioid clade</taxon>
        <taxon>Phaseoleae</taxon>
        <taxon>Vigna</taxon>
    </lineage>
</organism>
<accession>A0A1S3V0V9</accession>
<dbReference type="Gene3D" id="1.20.1280.50">
    <property type="match status" value="1"/>
</dbReference>
<evidence type="ECO:0000259" key="2">
    <source>
        <dbReference type="Pfam" id="PF24758"/>
    </source>
</evidence>
<dbReference type="AlphaFoldDB" id="A0A1S3V0V9"/>
<evidence type="ECO:0000259" key="1">
    <source>
        <dbReference type="Pfam" id="PF00646"/>
    </source>
</evidence>
<dbReference type="InterPro" id="IPR036047">
    <property type="entry name" value="F-box-like_dom_sf"/>
</dbReference>
<dbReference type="Pfam" id="PF00646">
    <property type="entry name" value="F-box"/>
    <property type="match status" value="1"/>
</dbReference>
<dbReference type="Pfam" id="PF24758">
    <property type="entry name" value="LRR_At5g56370"/>
    <property type="match status" value="1"/>
</dbReference>
<dbReference type="PANTHER" id="PTHR31293:SF12">
    <property type="entry name" value="RNI-LIKE SUPERFAMILY PROTEIN"/>
    <property type="match status" value="1"/>
</dbReference>
<name>A0A1S3V0V9_VIGRR</name>
<evidence type="ECO:0000313" key="4">
    <source>
        <dbReference type="RefSeq" id="XP_014511789.2"/>
    </source>
</evidence>
<dbReference type="KEGG" id="vra:106770495"/>
<dbReference type="GeneID" id="106770495"/>
<dbReference type="OrthoDB" id="1433688at2759"/>
<dbReference type="RefSeq" id="XP_014511789.2">
    <property type="nucleotide sequence ID" value="XM_014656303.2"/>
</dbReference>
<keyword evidence="3" id="KW-1185">Reference proteome</keyword>
<proteinExistence type="predicted"/>
<dbReference type="PANTHER" id="PTHR31293">
    <property type="entry name" value="RNI-LIKE SUPERFAMILY PROTEIN"/>
    <property type="match status" value="1"/>
</dbReference>
<dbReference type="InterPro" id="IPR055411">
    <property type="entry name" value="LRR_FXL15/At3g58940/PEG3-like"/>
</dbReference>
<dbReference type="STRING" id="3916.A0A1S3V0V9"/>
<sequence>MQKMGNTTLAFSFTSQRLGSHCTSIPRQKKIFSKDWIRWAVSRSYKKLMQLCYFWYFESMVDMISSLSDEIICYILYFLPSQQVVATSVLSKRWNHLWRSVSSLDFDTIKEYFWSHNEENTYNTFYSSVCSFLVRRGDQPLHRFRLRCYSTLDSTVSIDIMTWIRTAVSGSGRVQIIDLYCDWDIVIPSVVFSCKILLKLNFITVEVEDIFFVDLPLLKILHLNHVISSSLEIDLSRLLSGCPNLEDLKVKRLISRIKGKFIRLPKLFRASIDNLLLPLEMFKEVEVLKFKWLFLPKLYLNFNFQSLVQLRLNVVMEWVLGSGLESAQSLSQSSKSCHLHL</sequence>
<dbReference type="InterPro" id="IPR053781">
    <property type="entry name" value="F-box_AtFBL13-like"/>
</dbReference>